<dbReference type="Gene3D" id="1.25.40.10">
    <property type="entry name" value="Tetratricopeptide repeat domain"/>
    <property type="match status" value="1"/>
</dbReference>
<proteinExistence type="predicted"/>
<feature type="repeat" description="PPR" evidence="2">
    <location>
        <begin position="164"/>
        <end position="198"/>
    </location>
</feature>
<dbReference type="PROSITE" id="PS51375">
    <property type="entry name" value="PPR"/>
    <property type="match status" value="2"/>
</dbReference>
<reference evidence="4" key="1">
    <citation type="submission" date="2021-02" db="EMBL/GenBank/DDBJ databases">
        <authorList>
            <person name="Dougan E. K."/>
            <person name="Rhodes N."/>
            <person name="Thang M."/>
            <person name="Chan C."/>
        </authorList>
    </citation>
    <scope>NUCLEOTIDE SEQUENCE</scope>
</reference>
<dbReference type="InterPro" id="IPR002885">
    <property type="entry name" value="PPR_rpt"/>
</dbReference>
<evidence type="ECO:0000313" key="4">
    <source>
        <dbReference type="EMBL" id="CAE8740725.1"/>
    </source>
</evidence>
<keyword evidence="3" id="KW-0732">Signal</keyword>
<comment type="caution">
    <text evidence="4">The sequence shown here is derived from an EMBL/GenBank/DDBJ whole genome shotgun (WGS) entry which is preliminary data.</text>
</comment>
<accession>A0A813LQL8</accession>
<dbReference type="PANTHER" id="PTHR47447:SF26">
    <property type="entry name" value="CHLOROPLAST RNA SPLICING4"/>
    <property type="match status" value="1"/>
</dbReference>
<evidence type="ECO:0000256" key="3">
    <source>
        <dbReference type="SAM" id="SignalP"/>
    </source>
</evidence>
<protein>
    <recommendedName>
        <fullName evidence="6">Pentatricopeptide repeat-containing protein</fullName>
    </recommendedName>
</protein>
<organism evidence="4 5">
    <name type="scientific">Polarella glacialis</name>
    <name type="common">Dinoflagellate</name>
    <dbReference type="NCBI Taxonomy" id="89957"/>
    <lineage>
        <taxon>Eukaryota</taxon>
        <taxon>Sar</taxon>
        <taxon>Alveolata</taxon>
        <taxon>Dinophyceae</taxon>
        <taxon>Suessiales</taxon>
        <taxon>Suessiaceae</taxon>
        <taxon>Polarella</taxon>
    </lineage>
</organism>
<dbReference type="NCBIfam" id="TIGR00756">
    <property type="entry name" value="PPR"/>
    <property type="match status" value="1"/>
</dbReference>
<dbReference type="Proteomes" id="UP000626109">
    <property type="component" value="Unassembled WGS sequence"/>
</dbReference>
<feature type="repeat" description="PPR" evidence="2">
    <location>
        <begin position="199"/>
        <end position="233"/>
    </location>
</feature>
<dbReference type="EMBL" id="CAJNNW010037310">
    <property type="protein sequence ID" value="CAE8740725.1"/>
    <property type="molecule type" value="Genomic_DNA"/>
</dbReference>
<feature type="signal peptide" evidence="3">
    <location>
        <begin position="1"/>
        <end position="24"/>
    </location>
</feature>
<dbReference type="InterPro" id="IPR011990">
    <property type="entry name" value="TPR-like_helical_dom_sf"/>
</dbReference>
<dbReference type="PANTHER" id="PTHR47447">
    <property type="entry name" value="OS03G0856100 PROTEIN"/>
    <property type="match status" value="1"/>
</dbReference>
<sequence length="342" mass="37542">MATCQWLRRASLAFILLACSCCQLQPISFAVQRSLDELRERSGNQMHTAATANPANDMPDIPKEEMRIITEISKAGQDRNWLRAKAAYGRSSGLARNVYKAAMVAAVKCREYNDGATVYDRLCNAGLPKTFVTYGTALKLFSKLDRQDKVNDIIKDIWENVVPDRALFGSMIDSVAEAGKVNEAIELLDAMRSQRLVLDAVTWGSAINACKNSQNSTVARFLLDFMIKTGVAPTVIVFNNVVCAHSGAGLRHLQKLRADMVQMGIQADSPFVENYVASVAGDRVIESRTVAGVVDDFASVDPERLKEMSHSIAEARANSIRLSGLVKNVEGALRVMGYAYQQ</sequence>
<evidence type="ECO:0000313" key="5">
    <source>
        <dbReference type="Proteomes" id="UP000626109"/>
    </source>
</evidence>
<dbReference type="Pfam" id="PF12854">
    <property type="entry name" value="PPR_1"/>
    <property type="match status" value="1"/>
</dbReference>
<evidence type="ECO:0000256" key="2">
    <source>
        <dbReference type="PROSITE-ProRule" id="PRU00708"/>
    </source>
</evidence>
<keyword evidence="1" id="KW-0677">Repeat</keyword>
<evidence type="ECO:0000256" key="1">
    <source>
        <dbReference type="ARBA" id="ARBA00022737"/>
    </source>
</evidence>
<dbReference type="AlphaFoldDB" id="A0A813LQL8"/>
<evidence type="ECO:0008006" key="6">
    <source>
        <dbReference type="Google" id="ProtNLM"/>
    </source>
</evidence>
<feature type="chain" id="PRO_5032832702" description="Pentatricopeptide repeat-containing protein" evidence="3">
    <location>
        <begin position="25"/>
        <end position="342"/>
    </location>
</feature>
<gene>
    <name evidence="4" type="ORF">PGLA2088_LOCUS50143</name>
</gene>
<name>A0A813LQL8_POLGL</name>